<evidence type="ECO:0008006" key="5">
    <source>
        <dbReference type="Google" id="ProtNLM"/>
    </source>
</evidence>
<evidence type="ECO:0000313" key="4">
    <source>
        <dbReference type="Proteomes" id="UP001150538"/>
    </source>
</evidence>
<protein>
    <recommendedName>
        <fullName evidence="5">RxLR effector protein</fullName>
    </recommendedName>
</protein>
<accession>A0A9W8DUL6</accession>
<feature type="chain" id="PRO_5040907982" description="RxLR effector protein" evidence="2">
    <location>
        <begin position="20"/>
        <end position="152"/>
    </location>
</feature>
<gene>
    <name evidence="3" type="ORF">H4219_002040</name>
</gene>
<evidence type="ECO:0000256" key="1">
    <source>
        <dbReference type="SAM" id="MobiDB-lite"/>
    </source>
</evidence>
<feature type="region of interest" description="Disordered" evidence="1">
    <location>
        <begin position="42"/>
        <end position="91"/>
    </location>
</feature>
<comment type="caution">
    <text evidence="3">The sequence shown here is derived from an EMBL/GenBank/DDBJ whole genome shotgun (WGS) entry which is preliminary data.</text>
</comment>
<dbReference type="Proteomes" id="UP001150538">
    <property type="component" value="Unassembled WGS sequence"/>
</dbReference>
<feature type="compositionally biased region" description="Basic and acidic residues" evidence="1">
    <location>
        <begin position="68"/>
        <end position="78"/>
    </location>
</feature>
<organism evidence="3 4">
    <name type="scientific">Mycoemilia scoparia</name>
    <dbReference type="NCBI Taxonomy" id="417184"/>
    <lineage>
        <taxon>Eukaryota</taxon>
        <taxon>Fungi</taxon>
        <taxon>Fungi incertae sedis</taxon>
        <taxon>Zoopagomycota</taxon>
        <taxon>Kickxellomycotina</taxon>
        <taxon>Kickxellomycetes</taxon>
        <taxon>Kickxellales</taxon>
        <taxon>Kickxellaceae</taxon>
        <taxon>Mycoemilia</taxon>
    </lineage>
</organism>
<keyword evidence="2" id="KW-0732">Signal</keyword>
<name>A0A9W8DUL6_9FUNG</name>
<reference evidence="3" key="1">
    <citation type="submission" date="2022-07" db="EMBL/GenBank/DDBJ databases">
        <title>Phylogenomic reconstructions and comparative analyses of Kickxellomycotina fungi.</title>
        <authorList>
            <person name="Reynolds N.K."/>
            <person name="Stajich J.E."/>
            <person name="Barry K."/>
            <person name="Grigoriev I.V."/>
            <person name="Crous P."/>
            <person name="Smith M.E."/>
        </authorList>
    </citation>
    <scope>NUCLEOTIDE SEQUENCE</scope>
    <source>
        <strain evidence="3">NBRC 100468</strain>
    </source>
</reference>
<feature type="signal peptide" evidence="2">
    <location>
        <begin position="1"/>
        <end position="19"/>
    </location>
</feature>
<dbReference type="OrthoDB" id="421327at2759"/>
<keyword evidence="4" id="KW-1185">Reference proteome</keyword>
<evidence type="ECO:0000256" key="2">
    <source>
        <dbReference type="SAM" id="SignalP"/>
    </source>
</evidence>
<evidence type="ECO:0000313" key="3">
    <source>
        <dbReference type="EMBL" id="KAJ1919352.1"/>
    </source>
</evidence>
<dbReference type="AlphaFoldDB" id="A0A9W8DUL6"/>
<dbReference type="EMBL" id="JANBPU010000028">
    <property type="protein sequence ID" value="KAJ1919352.1"/>
    <property type="molecule type" value="Genomic_DNA"/>
</dbReference>
<sequence length="152" mass="16705">MKFAAILAAIAVIATAVTAAPAPGLERRFKFAGGGFRVGANGMQDKTDSSNTSNTNEQDADVQSIIRNKRDLPPEPKGRINSISLDKESDPSIRESIESLDDFFKDFYNGYVRKVTPVVRGTPEVRYGRKYIGSVALPKYLENAMEDFIKGK</sequence>
<proteinExistence type="predicted"/>